<evidence type="ECO:0000256" key="2">
    <source>
        <dbReference type="ARBA" id="ARBA00023002"/>
    </source>
</evidence>
<dbReference type="Proteomes" id="UP001299265">
    <property type="component" value="Unassembled WGS sequence"/>
</dbReference>
<dbReference type="AlphaFoldDB" id="A0AAP2RL05"/>
<dbReference type="InterPro" id="IPR043144">
    <property type="entry name" value="Mal/L-sulf/L-lact_DH-like_ah"/>
</dbReference>
<keyword evidence="2" id="KW-0560">Oxidoreductase</keyword>
<accession>A0AAP2RL05</accession>
<dbReference type="Pfam" id="PF02615">
    <property type="entry name" value="Ldh_2"/>
    <property type="match status" value="1"/>
</dbReference>
<dbReference type="EMBL" id="JAJNOR010000013">
    <property type="protein sequence ID" value="MCD2493761.1"/>
    <property type="molecule type" value="Genomic_DNA"/>
</dbReference>
<gene>
    <name evidence="3" type="ORF">LQE92_14225</name>
</gene>
<evidence type="ECO:0000256" key="1">
    <source>
        <dbReference type="ARBA" id="ARBA00006056"/>
    </source>
</evidence>
<reference evidence="3 4" key="1">
    <citation type="submission" date="2021-11" db="EMBL/GenBank/DDBJ databases">
        <title>Lacrimispora sp. nov. NSJ-141 isolated from human feces.</title>
        <authorList>
            <person name="Abdugheni R."/>
        </authorList>
    </citation>
    <scope>NUCLEOTIDE SEQUENCE [LARGE SCALE GENOMIC DNA]</scope>
    <source>
        <strain evidence="3 4">NSJ-141</strain>
    </source>
</reference>
<dbReference type="GO" id="GO:0016491">
    <property type="term" value="F:oxidoreductase activity"/>
    <property type="evidence" value="ECO:0007669"/>
    <property type="project" value="UniProtKB-KW"/>
</dbReference>
<dbReference type="RefSeq" id="WP_231063604.1">
    <property type="nucleotide sequence ID" value="NZ_JAJNOR010000013.1"/>
</dbReference>
<dbReference type="SUPFAM" id="SSF89733">
    <property type="entry name" value="L-sulfolactate dehydrogenase-like"/>
    <property type="match status" value="1"/>
</dbReference>
<comment type="similarity">
    <text evidence="1">Belongs to the LDH2/MDH2 oxidoreductase family.</text>
</comment>
<comment type="caution">
    <text evidence="3">The sequence shown here is derived from an EMBL/GenBank/DDBJ whole genome shotgun (WGS) entry which is preliminary data.</text>
</comment>
<dbReference type="Gene3D" id="1.10.1530.10">
    <property type="match status" value="1"/>
</dbReference>
<organism evidence="3 4">
    <name type="scientific">Lientehia hominis</name>
    <dbReference type="NCBI Taxonomy" id="2897778"/>
    <lineage>
        <taxon>Bacteria</taxon>
        <taxon>Bacillati</taxon>
        <taxon>Bacillota</taxon>
        <taxon>Clostridia</taxon>
        <taxon>Lachnospirales</taxon>
        <taxon>Lachnospiraceae</taxon>
        <taxon>Lientehia</taxon>
    </lineage>
</organism>
<evidence type="ECO:0000313" key="3">
    <source>
        <dbReference type="EMBL" id="MCD2493761.1"/>
    </source>
</evidence>
<dbReference type="Gene3D" id="3.30.1370.60">
    <property type="entry name" value="Hypothetical oxidoreductase yiak, domain 2"/>
    <property type="match status" value="1"/>
</dbReference>
<dbReference type="InterPro" id="IPR003767">
    <property type="entry name" value="Malate/L-lactate_DH-like"/>
</dbReference>
<proteinExistence type="inferred from homology"/>
<dbReference type="InterPro" id="IPR036111">
    <property type="entry name" value="Mal/L-sulfo/L-lacto_DH-like_sf"/>
</dbReference>
<dbReference type="InterPro" id="IPR043143">
    <property type="entry name" value="Mal/L-sulf/L-lact_DH-like_NADP"/>
</dbReference>
<dbReference type="PANTHER" id="PTHR11091:SF0">
    <property type="entry name" value="MALATE DEHYDROGENASE"/>
    <property type="match status" value="1"/>
</dbReference>
<evidence type="ECO:0000313" key="4">
    <source>
        <dbReference type="Proteomes" id="UP001299265"/>
    </source>
</evidence>
<name>A0AAP2RL05_9FIRM</name>
<sequence length="341" mass="36708">MRIKVAELREFCIDILTETGMPENEAEILTETLLEADQRGVKSHGVMSLKRYVNLMQTGVMPKKLDYKVEVDNPVIAVWDGNRCCGQVLGHTAMKAAIEKAKTYGIGFVGVKNSNHFGAGAYYAQLAEKEGMIGISASTGDPTMAPWGGAEKMIGNNPLAISVPTKNVPPITLDMAQSVVAFGKIANMKRQGCKEVPAGWALDAEGMPTTDIEKVYSVMPLGGYKGFGLSLMVDVISGLLIGGGTGVRANPDQMGPAHTFIAIDTKAFGDTEQFLNRVDARVAEFKSCKKSANSTGIFMPGEIEEKCYAESQEAADIIPEIVDDLNALAEEMGRKVRLHEV</sequence>
<keyword evidence="4" id="KW-1185">Reference proteome</keyword>
<dbReference type="PANTHER" id="PTHR11091">
    <property type="entry name" value="OXIDOREDUCTASE-RELATED"/>
    <property type="match status" value="1"/>
</dbReference>
<protein>
    <submittedName>
        <fullName evidence="3">Ldh family oxidoreductase</fullName>
    </submittedName>
</protein>